<dbReference type="EMBL" id="JAPFFF010000311">
    <property type="protein sequence ID" value="KAK8834778.1"/>
    <property type="molecule type" value="Genomic_DNA"/>
</dbReference>
<dbReference type="Proteomes" id="UP001470230">
    <property type="component" value="Unassembled WGS sequence"/>
</dbReference>
<comment type="caution">
    <text evidence="1">The sequence shown here is derived from an EMBL/GenBank/DDBJ whole genome shotgun (WGS) entry which is preliminary data.</text>
</comment>
<evidence type="ECO:0000313" key="1">
    <source>
        <dbReference type="EMBL" id="KAK8834778.1"/>
    </source>
</evidence>
<protein>
    <submittedName>
        <fullName evidence="1">Uncharacterized protein</fullName>
    </submittedName>
</protein>
<dbReference type="EMBL" id="JAPFFF010000024">
    <property type="protein sequence ID" value="KAK8850101.1"/>
    <property type="molecule type" value="Genomic_DNA"/>
</dbReference>
<sequence>MQKADPTNSTFTITTKESGDFRHVLDLVTFTNHSIPTNEIQFFSEVIEKLGNRSISIDNLQPDNLTNDNVIELLHYHEQFHHLYGNQIELEIEYLSSHFIELCDSFF</sequence>
<gene>
    <name evidence="2" type="ORF">M9Y10_018212</name>
    <name evidence="1" type="ORF">M9Y10_025009</name>
</gene>
<evidence type="ECO:0000313" key="3">
    <source>
        <dbReference type="Proteomes" id="UP001470230"/>
    </source>
</evidence>
<reference evidence="1 3" key="1">
    <citation type="submission" date="2024-04" db="EMBL/GenBank/DDBJ databases">
        <title>Tritrichomonas musculus Genome.</title>
        <authorList>
            <person name="Alves-Ferreira E."/>
            <person name="Grigg M."/>
            <person name="Lorenzi H."/>
            <person name="Galac M."/>
        </authorList>
    </citation>
    <scope>NUCLEOTIDE SEQUENCE [LARGE SCALE GENOMIC DNA]</scope>
    <source>
        <strain evidence="1 3">EAF2021</strain>
    </source>
</reference>
<evidence type="ECO:0000313" key="2">
    <source>
        <dbReference type="EMBL" id="KAK8850101.1"/>
    </source>
</evidence>
<name>A0ABR2GLH5_9EUKA</name>
<organism evidence="1 3">
    <name type="scientific">Tritrichomonas musculus</name>
    <dbReference type="NCBI Taxonomy" id="1915356"/>
    <lineage>
        <taxon>Eukaryota</taxon>
        <taxon>Metamonada</taxon>
        <taxon>Parabasalia</taxon>
        <taxon>Tritrichomonadida</taxon>
        <taxon>Tritrichomonadidae</taxon>
        <taxon>Tritrichomonas</taxon>
    </lineage>
</organism>
<proteinExistence type="predicted"/>
<accession>A0ABR2GLH5</accession>
<keyword evidence="3" id="KW-1185">Reference proteome</keyword>